<dbReference type="EMBL" id="ML213732">
    <property type="protein sequence ID" value="TFK31571.1"/>
    <property type="molecule type" value="Genomic_DNA"/>
</dbReference>
<dbReference type="PANTHER" id="PTHR40465:SF1">
    <property type="entry name" value="DUF6534 DOMAIN-CONTAINING PROTEIN"/>
    <property type="match status" value="1"/>
</dbReference>
<name>A0A5C3LS22_9AGAR</name>
<reference evidence="3 4" key="1">
    <citation type="journal article" date="2019" name="Nat. Ecol. Evol.">
        <title>Megaphylogeny resolves global patterns of mushroom evolution.</title>
        <authorList>
            <person name="Varga T."/>
            <person name="Krizsan K."/>
            <person name="Foldi C."/>
            <person name="Dima B."/>
            <person name="Sanchez-Garcia M."/>
            <person name="Sanchez-Ramirez S."/>
            <person name="Szollosi G.J."/>
            <person name="Szarkandi J.G."/>
            <person name="Papp V."/>
            <person name="Albert L."/>
            <person name="Andreopoulos W."/>
            <person name="Angelini C."/>
            <person name="Antonin V."/>
            <person name="Barry K.W."/>
            <person name="Bougher N.L."/>
            <person name="Buchanan P."/>
            <person name="Buyck B."/>
            <person name="Bense V."/>
            <person name="Catcheside P."/>
            <person name="Chovatia M."/>
            <person name="Cooper J."/>
            <person name="Damon W."/>
            <person name="Desjardin D."/>
            <person name="Finy P."/>
            <person name="Geml J."/>
            <person name="Haridas S."/>
            <person name="Hughes K."/>
            <person name="Justo A."/>
            <person name="Karasinski D."/>
            <person name="Kautmanova I."/>
            <person name="Kiss B."/>
            <person name="Kocsube S."/>
            <person name="Kotiranta H."/>
            <person name="LaButti K.M."/>
            <person name="Lechner B.E."/>
            <person name="Liimatainen K."/>
            <person name="Lipzen A."/>
            <person name="Lukacs Z."/>
            <person name="Mihaltcheva S."/>
            <person name="Morgado L.N."/>
            <person name="Niskanen T."/>
            <person name="Noordeloos M.E."/>
            <person name="Ohm R.A."/>
            <person name="Ortiz-Santana B."/>
            <person name="Ovrebo C."/>
            <person name="Racz N."/>
            <person name="Riley R."/>
            <person name="Savchenko A."/>
            <person name="Shiryaev A."/>
            <person name="Soop K."/>
            <person name="Spirin V."/>
            <person name="Szebenyi C."/>
            <person name="Tomsovsky M."/>
            <person name="Tulloss R.E."/>
            <person name="Uehling J."/>
            <person name="Grigoriev I.V."/>
            <person name="Vagvolgyi C."/>
            <person name="Papp T."/>
            <person name="Martin F.M."/>
            <person name="Miettinen O."/>
            <person name="Hibbett D.S."/>
            <person name="Nagy L.G."/>
        </authorList>
    </citation>
    <scope>NUCLEOTIDE SEQUENCE [LARGE SCALE GENOMIC DNA]</scope>
    <source>
        <strain evidence="3 4">CBS 166.37</strain>
    </source>
</reference>
<sequence>MMTEEELQQSMFLLGPWLIGCFLDILFQGVLFCQFTHYFEWHKDDKMTTRLSVIGLALITTLKSIQSFALIWIQLILNFQDLNGAVLLNYTSWWQTGNPLMVATIGAYVQTFFCHRLWLISSKNWWITLPIATVLVFAYISIIVATYYITLGAEASPQIAIWFANHLSTVFAGDLMVTLSTAYFLIMSKKDVLPQTVGLITSLIRLTFQTAAPAAVCAMFNLIFSQVYSGEDKLISTAFNQALPKLYAFSMMWTLNSRHSLRAGQSRNRYTSEQSSGRRRDNVELGHISSYNNSNVIQVHTHTETNQHIDVRGMFHHPVDDVKSRPEDFKPSVM</sequence>
<dbReference type="Pfam" id="PF20152">
    <property type="entry name" value="DUF6534"/>
    <property type="match status" value="1"/>
</dbReference>
<proteinExistence type="predicted"/>
<dbReference type="PANTHER" id="PTHR40465">
    <property type="entry name" value="CHROMOSOME 1, WHOLE GENOME SHOTGUN SEQUENCE"/>
    <property type="match status" value="1"/>
</dbReference>
<dbReference type="AlphaFoldDB" id="A0A5C3LS22"/>
<evidence type="ECO:0000259" key="2">
    <source>
        <dbReference type="Pfam" id="PF20152"/>
    </source>
</evidence>
<feature type="domain" description="DUF6534" evidence="2">
    <location>
        <begin position="172"/>
        <end position="260"/>
    </location>
</feature>
<dbReference type="OrthoDB" id="3268841at2759"/>
<evidence type="ECO:0000313" key="3">
    <source>
        <dbReference type="EMBL" id="TFK31571.1"/>
    </source>
</evidence>
<feature type="transmembrane region" description="Helical" evidence="1">
    <location>
        <begin position="161"/>
        <end position="186"/>
    </location>
</feature>
<organism evidence="3 4">
    <name type="scientific">Crucibulum laeve</name>
    <dbReference type="NCBI Taxonomy" id="68775"/>
    <lineage>
        <taxon>Eukaryota</taxon>
        <taxon>Fungi</taxon>
        <taxon>Dikarya</taxon>
        <taxon>Basidiomycota</taxon>
        <taxon>Agaricomycotina</taxon>
        <taxon>Agaricomycetes</taxon>
        <taxon>Agaricomycetidae</taxon>
        <taxon>Agaricales</taxon>
        <taxon>Agaricineae</taxon>
        <taxon>Nidulariaceae</taxon>
        <taxon>Crucibulum</taxon>
    </lineage>
</organism>
<keyword evidence="1" id="KW-0812">Transmembrane</keyword>
<dbReference type="STRING" id="68775.A0A5C3LS22"/>
<keyword evidence="1" id="KW-0472">Membrane</keyword>
<evidence type="ECO:0000313" key="4">
    <source>
        <dbReference type="Proteomes" id="UP000308652"/>
    </source>
</evidence>
<protein>
    <recommendedName>
        <fullName evidence="2">DUF6534 domain-containing protein</fullName>
    </recommendedName>
</protein>
<dbReference type="Proteomes" id="UP000308652">
    <property type="component" value="Unassembled WGS sequence"/>
</dbReference>
<keyword evidence="1" id="KW-1133">Transmembrane helix</keyword>
<feature type="transmembrane region" description="Helical" evidence="1">
    <location>
        <begin position="51"/>
        <end position="73"/>
    </location>
</feature>
<feature type="transmembrane region" description="Helical" evidence="1">
    <location>
        <begin position="125"/>
        <end position="149"/>
    </location>
</feature>
<keyword evidence="4" id="KW-1185">Reference proteome</keyword>
<accession>A0A5C3LS22</accession>
<feature type="transmembrane region" description="Helical" evidence="1">
    <location>
        <begin position="12"/>
        <end position="39"/>
    </location>
</feature>
<dbReference type="InterPro" id="IPR045339">
    <property type="entry name" value="DUF6534"/>
</dbReference>
<gene>
    <name evidence="3" type="ORF">BDQ12DRAFT_729439</name>
</gene>
<evidence type="ECO:0000256" key="1">
    <source>
        <dbReference type="SAM" id="Phobius"/>
    </source>
</evidence>
<feature type="transmembrane region" description="Helical" evidence="1">
    <location>
        <begin position="93"/>
        <end position="113"/>
    </location>
</feature>